<gene>
    <name evidence="2" type="ORF">SMSP2_01277</name>
</gene>
<keyword evidence="3" id="KW-1185">Reference proteome</keyword>
<evidence type="ECO:0000256" key="1">
    <source>
        <dbReference type="SAM" id="Phobius"/>
    </source>
</evidence>
<protein>
    <recommendedName>
        <fullName evidence="4">YGGT family protein</fullName>
    </recommendedName>
</protein>
<reference evidence="3" key="1">
    <citation type="submission" date="2017-02" db="EMBL/GenBank/DDBJ databases">
        <title>Comparative genomics and description of representatives of a novel lineage of planctomycetes thriving in anoxic sediments.</title>
        <authorList>
            <person name="Spring S."/>
            <person name="Bunk B."/>
            <person name="Sproer C."/>
        </authorList>
    </citation>
    <scope>NUCLEOTIDE SEQUENCE [LARGE SCALE GENOMIC DNA]</scope>
    <source>
        <strain evidence="3">SM-Chi-D1</strain>
    </source>
</reference>
<feature type="transmembrane region" description="Helical" evidence="1">
    <location>
        <begin position="74"/>
        <end position="94"/>
    </location>
</feature>
<evidence type="ECO:0008006" key="4">
    <source>
        <dbReference type="Google" id="ProtNLM"/>
    </source>
</evidence>
<sequence>MTALVYLLMCIIYFICVGLDIIMFFLQVRLLFTWRNIQWLRPFDTAGTPIVDMVTAQLPRFTKTSKPLSEKGKLIIALLMTATLRMTFGLFINLK</sequence>
<feature type="transmembrane region" description="Helical" evidence="1">
    <location>
        <begin position="6"/>
        <end position="32"/>
    </location>
</feature>
<organism evidence="2 3">
    <name type="scientific">Limihaloglobus sulfuriphilus</name>
    <dbReference type="NCBI Taxonomy" id="1851148"/>
    <lineage>
        <taxon>Bacteria</taxon>
        <taxon>Pseudomonadati</taxon>
        <taxon>Planctomycetota</taxon>
        <taxon>Phycisphaerae</taxon>
        <taxon>Sedimentisphaerales</taxon>
        <taxon>Sedimentisphaeraceae</taxon>
        <taxon>Limihaloglobus</taxon>
    </lineage>
</organism>
<dbReference type="Proteomes" id="UP000188181">
    <property type="component" value="Chromosome"/>
</dbReference>
<dbReference type="STRING" id="1851148.SMSP2_01277"/>
<name>A0A1Q2ME46_9BACT</name>
<dbReference type="AlphaFoldDB" id="A0A1Q2ME46"/>
<dbReference type="KEGG" id="pbas:SMSP2_01277"/>
<evidence type="ECO:0000313" key="2">
    <source>
        <dbReference type="EMBL" id="AQQ70914.1"/>
    </source>
</evidence>
<keyword evidence="1" id="KW-0812">Transmembrane</keyword>
<evidence type="ECO:0000313" key="3">
    <source>
        <dbReference type="Proteomes" id="UP000188181"/>
    </source>
</evidence>
<keyword evidence="1" id="KW-1133">Transmembrane helix</keyword>
<accession>A0A1Q2ME46</accession>
<dbReference type="EMBL" id="CP019646">
    <property type="protein sequence ID" value="AQQ70914.1"/>
    <property type="molecule type" value="Genomic_DNA"/>
</dbReference>
<dbReference type="RefSeq" id="WP_146683145.1">
    <property type="nucleotide sequence ID" value="NZ_CP019646.1"/>
</dbReference>
<keyword evidence="1" id="KW-0472">Membrane</keyword>
<proteinExistence type="predicted"/>